<comment type="caution">
    <text evidence="1">The sequence shown here is derived from an EMBL/GenBank/DDBJ whole genome shotgun (WGS) entry which is preliminary data.</text>
</comment>
<name>A0A9X3RYV9_9ACTN</name>
<proteinExistence type="predicted"/>
<dbReference type="AlphaFoldDB" id="A0A9X3RYV9"/>
<reference evidence="1" key="1">
    <citation type="submission" date="2022-10" db="EMBL/GenBank/DDBJ databases">
        <title>The WGS of Solirubrobacter ginsenosidimutans DSM 21036.</title>
        <authorList>
            <person name="Jiang Z."/>
        </authorList>
    </citation>
    <scope>NUCLEOTIDE SEQUENCE</scope>
    <source>
        <strain evidence="1">DSM 21036</strain>
    </source>
</reference>
<evidence type="ECO:0000313" key="2">
    <source>
        <dbReference type="Proteomes" id="UP001149140"/>
    </source>
</evidence>
<keyword evidence="2" id="KW-1185">Reference proteome</keyword>
<evidence type="ECO:0000313" key="1">
    <source>
        <dbReference type="EMBL" id="MDA0160170.1"/>
    </source>
</evidence>
<organism evidence="1 2">
    <name type="scientific">Solirubrobacter ginsenosidimutans</name>
    <dbReference type="NCBI Taxonomy" id="490573"/>
    <lineage>
        <taxon>Bacteria</taxon>
        <taxon>Bacillati</taxon>
        <taxon>Actinomycetota</taxon>
        <taxon>Thermoleophilia</taxon>
        <taxon>Solirubrobacterales</taxon>
        <taxon>Solirubrobacteraceae</taxon>
        <taxon>Solirubrobacter</taxon>
    </lineage>
</organism>
<accession>A0A9X3RYV9</accession>
<sequence>MNHDLAPIPAFAEPTPPPADDLVAILARAERVGIAPERVLLALGYPPDSTATAPASKGP</sequence>
<dbReference type="EMBL" id="JAPDOD010000004">
    <property type="protein sequence ID" value="MDA0160170.1"/>
    <property type="molecule type" value="Genomic_DNA"/>
</dbReference>
<dbReference type="RefSeq" id="WP_270038937.1">
    <property type="nucleotide sequence ID" value="NZ_JAPDOD010000004.1"/>
</dbReference>
<gene>
    <name evidence="1" type="ORF">OM076_07845</name>
</gene>
<dbReference type="Proteomes" id="UP001149140">
    <property type="component" value="Unassembled WGS sequence"/>
</dbReference>
<protein>
    <submittedName>
        <fullName evidence="1">Uncharacterized protein</fullName>
    </submittedName>
</protein>